<accession>A0A382Z8T3</accession>
<organism evidence="1">
    <name type="scientific">marine metagenome</name>
    <dbReference type="NCBI Taxonomy" id="408172"/>
    <lineage>
        <taxon>unclassified sequences</taxon>
        <taxon>metagenomes</taxon>
        <taxon>ecological metagenomes</taxon>
    </lineage>
</organism>
<proteinExistence type="predicted"/>
<sequence length="33" mass="3927">MNKFILDVVVSTFPDKILLSNDFFRTLSNFIYK</sequence>
<dbReference type="EMBL" id="UINC01181966">
    <property type="protein sequence ID" value="SVD91924.1"/>
    <property type="molecule type" value="Genomic_DNA"/>
</dbReference>
<gene>
    <name evidence="1" type="ORF">METZ01_LOCUS444778</name>
</gene>
<reference evidence="1" key="1">
    <citation type="submission" date="2018-05" db="EMBL/GenBank/DDBJ databases">
        <authorList>
            <person name="Lanie J.A."/>
            <person name="Ng W.-L."/>
            <person name="Kazmierczak K.M."/>
            <person name="Andrzejewski T.M."/>
            <person name="Davidsen T.M."/>
            <person name="Wayne K.J."/>
            <person name="Tettelin H."/>
            <person name="Glass J.I."/>
            <person name="Rusch D."/>
            <person name="Podicherti R."/>
            <person name="Tsui H.-C.T."/>
            <person name="Winkler M.E."/>
        </authorList>
    </citation>
    <scope>NUCLEOTIDE SEQUENCE</scope>
</reference>
<protein>
    <submittedName>
        <fullName evidence="1">Uncharacterized protein</fullName>
    </submittedName>
</protein>
<dbReference type="AlphaFoldDB" id="A0A382Z8T3"/>
<evidence type="ECO:0000313" key="1">
    <source>
        <dbReference type="EMBL" id="SVD91924.1"/>
    </source>
</evidence>
<name>A0A382Z8T3_9ZZZZ</name>